<feature type="compositionally biased region" description="Polar residues" evidence="1">
    <location>
        <begin position="424"/>
        <end position="450"/>
    </location>
</feature>
<feature type="signal peptide" evidence="2">
    <location>
        <begin position="1"/>
        <end position="20"/>
    </location>
</feature>
<dbReference type="InterPro" id="IPR011641">
    <property type="entry name" value="Tyr-kin_ephrin_A/B_rcpt-like"/>
</dbReference>
<dbReference type="Gene3D" id="2.10.50.10">
    <property type="entry name" value="Tumor Necrosis Factor Receptor, subunit A, domain 2"/>
    <property type="match status" value="1"/>
</dbReference>
<feature type="compositionally biased region" description="Polar residues" evidence="1">
    <location>
        <begin position="216"/>
        <end position="236"/>
    </location>
</feature>
<comment type="caution">
    <text evidence="4">The sequence shown here is derived from an EMBL/GenBank/DDBJ whole genome shotgun (WGS) entry which is preliminary data.</text>
</comment>
<reference evidence="4" key="1">
    <citation type="submission" date="2020-06" db="EMBL/GenBank/DDBJ databases">
        <authorList>
            <consortium name="Plant Systems Biology data submission"/>
        </authorList>
    </citation>
    <scope>NUCLEOTIDE SEQUENCE</scope>
    <source>
        <strain evidence="4">D6</strain>
    </source>
</reference>
<protein>
    <submittedName>
        <fullName evidence="4">Notch ligand involved in the mediation of Notch signaling By similarity</fullName>
    </submittedName>
</protein>
<evidence type="ECO:0000313" key="5">
    <source>
        <dbReference type="Proteomes" id="UP001153069"/>
    </source>
</evidence>
<gene>
    <name evidence="4" type="ORF">SEMRO_17_G012330.1</name>
</gene>
<dbReference type="Pfam" id="PF07699">
    <property type="entry name" value="Ephrin_rec_like"/>
    <property type="match status" value="1"/>
</dbReference>
<keyword evidence="2" id="KW-0732">Signal</keyword>
<feature type="region of interest" description="Disordered" evidence="1">
    <location>
        <begin position="390"/>
        <end position="452"/>
    </location>
</feature>
<feature type="compositionally biased region" description="Low complexity" evidence="1">
    <location>
        <begin position="165"/>
        <end position="204"/>
    </location>
</feature>
<proteinExistence type="predicted"/>
<name>A0A9N8D6C6_9STRA</name>
<evidence type="ECO:0000256" key="1">
    <source>
        <dbReference type="SAM" id="MobiDB-lite"/>
    </source>
</evidence>
<evidence type="ECO:0000256" key="2">
    <source>
        <dbReference type="SAM" id="SignalP"/>
    </source>
</evidence>
<evidence type="ECO:0000259" key="3">
    <source>
        <dbReference type="Pfam" id="PF07699"/>
    </source>
</evidence>
<evidence type="ECO:0000313" key="4">
    <source>
        <dbReference type="EMBL" id="CAB9497282.1"/>
    </source>
</evidence>
<feature type="compositionally biased region" description="Low complexity" evidence="1">
    <location>
        <begin position="237"/>
        <end position="254"/>
    </location>
</feature>
<feature type="domain" description="Tyrosine-protein kinase ephrin type A/B receptor-like" evidence="3">
    <location>
        <begin position="96"/>
        <end position="138"/>
    </location>
</feature>
<sequence>MVSFLLVVSMLSLLSSLASANVVVPQTCGTFPSSDRCPRGCYYANAPVKLPNNMIECVQVGQGYYSGDDDNFRHPCSTGEFSNIVDAWYCRQCPKGSFSQGLGNSECTLCPSGTYQDLYGRAWCKPCNSDYLWPFPGADSVFFAFNSTSYCDFERRVLTTAPSRAPSLSPTTSNSPSASAVPSGSPSDAQSPSSMPSVSTLPSSLPTPSPTLRPSQFPSTIPSVNPTTASFEATTKPSMESPSPSSFPSLMPTSEEGKIPNGPGRRTLLSASVVIALSSICCCWFLGRKNRVHSYSTETHYDSMLSPCESKAEEDESTSAALDGEGIIGAEMRDYLDGANVYDADFEEQEMDLSGEIDDIELQDQSDPTVPFIHPNDIIGETIIEETEGDVTENHEGSEWNNHGENTEHHDGDTENRDDDDTEWGSTVAQASFTPQAARSVGSPASTDSGGESAFALEDTAEVAVHQKAMPPAEWGIRNPGCNTASVDTVAL</sequence>
<dbReference type="OrthoDB" id="439917at2759"/>
<keyword evidence="5" id="KW-1185">Reference proteome</keyword>
<accession>A0A9N8D6C6</accession>
<dbReference type="SUPFAM" id="SSF57184">
    <property type="entry name" value="Growth factor receptor domain"/>
    <property type="match status" value="1"/>
</dbReference>
<feature type="chain" id="PRO_5040126722" evidence="2">
    <location>
        <begin position="21"/>
        <end position="492"/>
    </location>
</feature>
<feature type="region of interest" description="Disordered" evidence="1">
    <location>
        <begin position="163"/>
        <end position="262"/>
    </location>
</feature>
<dbReference type="PANTHER" id="PTHR46967:SF1">
    <property type="entry name" value="KERATIN-ASSOCIATED PROTEIN 16-1-LIKE"/>
    <property type="match status" value="1"/>
</dbReference>
<dbReference type="EMBL" id="CAICTM010000017">
    <property type="protein sequence ID" value="CAB9497282.1"/>
    <property type="molecule type" value="Genomic_DNA"/>
</dbReference>
<feature type="compositionally biased region" description="Basic and acidic residues" evidence="1">
    <location>
        <begin position="405"/>
        <end position="415"/>
    </location>
</feature>
<dbReference type="AlphaFoldDB" id="A0A9N8D6C6"/>
<organism evidence="4 5">
    <name type="scientific">Seminavis robusta</name>
    <dbReference type="NCBI Taxonomy" id="568900"/>
    <lineage>
        <taxon>Eukaryota</taxon>
        <taxon>Sar</taxon>
        <taxon>Stramenopiles</taxon>
        <taxon>Ochrophyta</taxon>
        <taxon>Bacillariophyta</taxon>
        <taxon>Bacillariophyceae</taxon>
        <taxon>Bacillariophycidae</taxon>
        <taxon>Naviculales</taxon>
        <taxon>Naviculaceae</taxon>
        <taxon>Seminavis</taxon>
    </lineage>
</organism>
<dbReference type="SMART" id="SM01411">
    <property type="entry name" value="Ephrin_rec_like"/>
    <property type="match status" value="1"/>
</dbReference>
<dbReference type="PANTHER" id="PTHR46967">
    <property type="entry name" value="INSULIN-LIKE GROWTH FACTOR BINDING PROTEIN,N-TERMINAL"/>
    <property type="match status" value="1"/>
</dbReference>
<dbReference type="InterPro" id="IPR009030">
    <property type="entry name" value="Growth_fac_rcpt_cys_sf"/>
</dbReference>
<dbReference type="Proteomes" id="UP001153069">
    <property type="component" value="Unassembled WGS sequence"/>
</dbReference>